<dbReference type="GO" id="GO:0016036">
    <property type="term" value="P:cellular response to phosphate starvation"/>
    <property type="evidence" value="ECO:0007669"/>
    <property type="project" value="TreeGrafter"/>
</dbReference>
<evidence type="ECO:0000256" key="6">
    <source>
        <dbReference type="ARBA" id="ARBA00022741"/>
    </source>
</evidence>
<keyword evidence="9" id="KW-0902">Two-component regulatory system</keyword>
<keyword evidence="10 11" id="KW-0472">Membrane</keyword>
<evidence type="ECO:0000256" key="4">
    <source>
        <dbReference type="ARBA" id="ARBA00022553"/>
    </source>
</evidence>
<dbReference type="EC" id="2.7.13.3" evidence="3"/>
<dbReference type="Gene3D" id="1.10.287.130">
    <property type="match status" value="1"/>
</dbReference>
<dbReference type="GO" id="GO:0000155">
    <property type="term" value="F:phosphorelay sensor kinase activity"/>
    <property type="evidence" value="ECO:0007669"/>
    <property type="project" value="InterPro"/>
</dbReference>
<evidence type="ECO:0000313" key="13">
    <source>
        <dbReference type="EMBL" id="TBL76456.1"/>
    </source>
</evidence>
<evidence type="ECO:0000256" key="2">
    <source>
        <dbReference type="ARBA" id="ARBA00004651"/>
    </source>
</evidence>
<evidence type="ECO:0000256" key="3">
    <source>
        <dbReference type="ARBA" id="ARBA00012438"/>
    </source>
</evidence>
<dbReference type="PRINTS" id="PR00344">
    <property type="entry name" value="BCTRLSENSOR"/>
</dbReference>
<comment type="subcellular location">
    <subcellularLocation>
        <location evidence="2">Cell membrane</location>
        <topology evidence="2">Multi-pass membrane protein</topology>
    </subcellularLocation>
</comment>
<keyword evidence="14" id="KW-1185">Reference proteome</keyword>
<evidence type="ECO:0000256" key="9">
    <source>
        <dbReference type="ARBA" id="ARBA00023012"/>
    </source>
</evidence>
<dbReference type="OrthoDB" id="9813151at2"/>
<comment type="catalytic activity">
    <reaction evidence="1">
        <text>ATP + protein L-histidine = ADP + protein N-phospho-L-histidine.</text>
        <dbReference type="EC" id="2.7.13.3"/>
    </reaction>
</comment>
<protein>
    <recommendedName>
        <fullName evidence="3">histidine kinase</fullName>
        <ecNumber evidence="3">2.7.13.3</ecNumber>
    </recommendedName>
</protein>
<dbReference type="InterPro" id="IPR003661">
    <property type="entry name" value="HisK_dim/P_dom"/>
</dbReference>
<comment type="caution">
    <text evidence="13">The sequence shown here is derived from an EMBL/GenBank/DDBJ whole genome shotgun (WGS) entry which is preliminary data.</text>
</comment>
<keyword evidence="11" id="KW-1133">Transmembrane helix</keyword>
<dbReference type="SMART" id="SM00387">
    <property type="entry name" value="HATPase_c"/>
    <property type="match status" value="1"/>
</dbReference>
<evidence type="ECO:0000256" key="7">
    <source>
        <dbReference type="ARBA" id="ARBA00022777"/>
    </source>
</evidence>
<dbReference type="FunFam" id="1.10.287.130:FF:000001">
    <property type="entry name" value="Two-component sensor histidine kinase"/>
    <property type="match status" value="1"/>
</dbReference>
<proteinExistence type="predicted"/>
<dbReference type="PANTHER" id="PTHR45453:SF1">
    <property type="entry name" value="PHOSPHATE REGULON SENSOR PROTEIN PHOR"/>
    <property type="match status" value="1"/>
</dbReference>
<organism evidence="13 14">
    <name type="scientific">Paenibacillus thalictri</name>
    <dbReference type="NCBI Taxonomy" id="2527873"/>
    <lineage>
        <taxon>Bacteria</taxon>
        <taxon>Bacillati</taxon>
        <taxon>Bacillota</taxon>
        <taxon>Bacilli</taxon>
        <taxon>Bacillales</taxon>
        <taxon>Paenibacillaceae</taxon>
        <taxon>Paenibacillus</taxon>
    </lineage>
</organism>
<dbReference type="GO" id="GO:0005886">
    <property type="term" value="C:plasma membrane"/>
    <property type="evidence" value="ECO:0007669"/>
    <property type="project" value="UniProtKB-SubCell"/>
</dbReference>
<dbReference type="PROSITE" id="PS50109">
    <property type="entry name" value="HIS_KIN"/>
    <property type="match status" value="1"/>
</dbReference>
<feature type="transmembrane region" description="Helical" evidence="11">
    <location>
        <begin position="174"/>
        <end position="195"/>
    </location>
</feature>
<sequence>MNLMIKETRRKLVFIYSGIIGLILVIMAISFYLILSGIIHRDEHYRIDIAGKRAAEEWQRRNSRMDGENKHPLQKVKMEWEYLQGDQFALIEDPQENVGVLSPGTRNPFKDETIRKQLRGENKGRDYFYLDKTDGEANQTYVVSHIADVNNSGNALYIAEEVSSQVRLLSEMRWLLAGFTLVLLAVASATGYVLAGRAMVPITRYFKRQQEFTADASHELRTPLSILQASAEILEEQKQQLPPLHQKVLQHMKEEIVRMIRLTEQLLALARSDSHPPHSGYAVSSLRQIIRTIVERMKIPASKKNITIAMIGPAADSLKFFGDADQMNQLLYILLDNAIKYSSAGEKIMVQTFRSEAGDMVIKVTDHGIGIPAEDIPNLFERFYRVDKARSRELGGTGLGLSIAYRIVEMHGGKISVTSEPGKGSTFEIVLPESSIKKENNHDQ</sequence>
<dbReference type="EMBL" id="SIRE01000013">
    <property type="protein sequence ID" value="TBL76456.1"/>
    <property type="molecule type" value="Genomic_DNA"/>
</dbReference>
<dbReference type="CDD" id="cd00082">
    <property type="entry name" value="HisKA"/>
    <property type="match status" value="1"/>
</dbReference>
<dbReference type="InterPro" id="IPR004358">
    <property type="entry name" value="Sig_transdc_His_kin-like_C"/>
</dbReference>
<evidence type="ECO:0000256" key="10">
    <source>
        <dbReference type="ARBA" id="ARBA00023136"/>
    </source>
</evidence>
<dbReference type="Proteomes" id="UP000293142">
    <property type="component" value="Unassembled WGS sequence"/>
</dbReference>
<evidence type="ECO:0000256" key="5">
    <source>
        <dbReference type="ARBA" id="ARBA00022679"/>
    </source>
</evidence>
<evidence type="ECO:0000259" key="12">
    <source>
        <dbReference type="PROSITE" id="PS50109"/>
    </source>
</evidence>
<feature type="domain" description="Histidine kinase" evidence="12">
    <location>
        <begin position="215"/>
        <end position="435"/>
    </location>
</feature>
<dbReference type="InterPro" id="IPR036890">
    <property type="entry name" value="HATPase_C_sf"/>
</dbReference>
<dbReference type="GO" id="GO:0005524">
    <property type="term" value="F:ATP binding"/>
    <property type="evidence" value="ECO:0007669"/>
    <property type="project" value="UniProtKB-KW"/>
</dbReference>
<keyword evidence="4" id="KW-0597">Phosphoprotein</keyword>
<dbReference type="Pfam" id="PF02518">
    <property type="entry name" value="HATPase_c"/>
    <property type="match status" value="1"/>
</dbReference>
<keyword evidence="5" id="KW-0808">Transferase</keyword>
<reference evidence="13 14" key="1">
    <citation type="submission" date="2019-02" db="EMBL/GenBank/DDBJ databases">
        <title>Paenibacillus sp. nov., isolated from surface-sterilized tissue of Thalictrum simplex L.</title>
        <authorList>
            <person name="Tuo L."/>
        </authorList>
    </citation>
    <scope>NUCLEOTIDE SEQUENCE [LARGE SCALE GENOMIC DNA]</scope>
    <source>
        <strain evidence="13 14">N2SHLJ1</strain>
    </source>
</reference>
<dbReference type="SUPFAM" id="SSF47384">
    <property type="entry name" value="Homodimeric domain of signal transducing histidine kinase"/>
    <property type="match status" value="1"/>
</dbReference>
<evidence type="ECO:0000256" key="8">
    <source>
        <dbReference type="ARBA" id="ARBA00022840"/>
    </source>
</evidence>
<keyword evidence="6" id="KW-0547">Nucleotide-binding</keyword>
<dbReference type="InterPro" id="IPR003594">
    <property type="entry name" value="HATPase_dom"/>
</dbReference>
<dbReference type="AlphaFoldDB" id="A0A4Q9DQ86"/>
<dbReference type="Gene3D" id="3.30.565.10">
    <property type="entry name" value="Histidine kinase-like ATPase, C-terminal domain"/>
    <property type="match status" value="1"/>
</dbReference>
<evidence type="ECO:0000256" key="11">
    <source>
        <dbReference type="SAM" id="Phobius"/>
    </source>
</evidence>
<dbReference type="FunFam" id="3.30.565.10:FF:000006">
    <property type="entry name" value="Sensor histidine kinase WalK"/>
    <property type="match status" value="1"/>
</dbReference>
<dbReference type="InterPro" id="IPR050351">
    <property type="entry name" value="BphY/WalK/GraS-like"/>
</dbReference>
<accession>A0A4Q9DQ86</accession>
<dbReference type="Pfam" id="PF00512">
    <property type="entry name" value="HisKA"/>
    <property type="match status" value="1"/>
</dbReference>
<name>A0A4Q9DQ86_9BACL</name>
<feature type="transmembrane region" description="Helical" evidence="11">
    <location>
        <begin position="12"/>
        <end position="35"/>
    </location>
</feature>
<dbReference type="SUPFAM" id="SSF55874">
    <property type="entry name" value="ATPase domain of HSP90 chaperone/DNA topoisomerase II/histidine kinase"/>
    <property type="match status" value="1"/>
</dbReference>
<keyword evidence="7" id="KW-0418">Kinase</keyword>
<evidence type="ECO:0000256" key="1">
    <source>
        <dbReference type="ARBA" id="ARBA00000085"/>
    </source>
</evidence>
<dbReference type="InterPro" id="IPR005467">
    <property type="entry name" value="His_kinase_dom"/>
</dbReference>
<gene>
    <name evidence="13" type="ORF">EYB31_18640</name>
</gene>
<keyword evidence="8" id="KW-0067">ATP-binding</keyword>
<keyword evidence="11" id="KW-0812">Transmembrane</keyword>
<dbReference type="CDD" id="cd00075">
    <property type="entry name" value="HATPase"/>
    <property type="match status" value="1"/>
</dbReference>
<dbReference type="SMART" id="SM00388">
    <property type="entry name" value="HisKA"/>
    <property type="match status" value="1"/>
</dbReference>
<dbReference type="InterPro" id="IPR036097">
    <property type="entry name" value="HisK_dim/P_sf"/>
</dbReference>
<evidence type="ECO:0000313" key="14">
    <source>
        <dbReference type="Proteomes" id="UP000293142"/>
    </source>
</evidence>
<dbReference type="GO" id="GO:0004721">
    <property type="term" value="F:phosphoprotein phosphatase activity"/>
    <property type="evidence" value="ECO:0007669"/>
    <property type="project" value="TreeGrafter"/>
</dbReference>
<dbReference type="PANTHER" id="PTHR45453">
    <property type="entry name" value="PHOSPHATE REGULON SENSOR PROTEIN PHOR"/>
    <property type="match status" value="1"/>
</dbReference>